<keyword evidence="1" id="KW-0812">Transmembrane</keyword>
<keyword evidence="1" id="KW-0472">Membrane</keyword>
<feature type="transmembrane region" description="Helical" evidence="1">
    <location>
        <begin position="162"/>
        <end position="182"/>
    </location>
</feature>
<name>A0A8H7CL08_9AGAR</name>
<dbReference type="Proteomes" id="UP000620124">
    <property type="component" value="Unassembled WGS sequence"/>
</dbReference>
<proteinExistence type="predicted"/>
<reference evidence="3" key="1">
    <citation type="submission" date="2020-05" db="EMBL/GenBank/DDBJ databases">
        <title>Mycena genomes resolve the evolution of fungal bioluminescence.</title>
        <authorList>
            <person name="Tsai I.J."/>
        </authorList>
    </citation>
    <scope>NUCLEOTIDE SEQUENCE</scope>
    <source>
        <strain evidence="3">CCC161011</strain>
    </source>
</reference>
<gene>
    <name evidence="3" type="ORF">MVEN_01889000</name>
</gene>
<evidence type="ECO:0000259" key="2">
    <source>
        <dbReference type="Pfam" id="PF20152"/>
    </source>
</evidence>
<dbReference type="OrthoDB" id="3206554at2759"/>
<sequence>MADKLDSLNLTIGALILGGMTSVGLSAVVGFQTFLYFRIFSNDNLRYRSLVAWIWLTDTGHTIAVCITIWQYAVRNFNNSEKLFEIVPAFPVNIVVTIIATLNANLFYTWRIHKMSKQNWWITGPIVALCLTRTAMGLFGAAEMLITKTWHNIAENFEVPIVSSWAVSAATDVVISAARYYYLRELKQGYMSQPEMMDAVVIFTINDGLLTCAAVIATIICFLSMHNNFVWVGIYFNLAKLFSNSVLATLNLRNWYRQRNRPMGFPLTRQQAPRNALQFSPTVNKSLQSNDTHDMPATMQVFVDQEVEYNAPSGKI</sequence>
<feature type="domain" description="DUF6534" evidence="2">
    <location>
        <begin position="168"/>
        <end position="254"/>
    </location>
</feature>
<dbReference type="InterPro" id="IPR045339">
    <property type="entry name" value="DUF6534"/>
</dbReference>
<evidence type="ECO:0000313" key="4">
    <source>
        <dbReference type="Proteomes" id="UP000620124"/>
    </source>
</evidence>
<feature type="transmembrane region" description="Helical" evidence="1">
    <location>
        <begin position="231"/>
        <end position="252"/>
    </location>
</feature>
<dbReference type="EMBL" id="JACAZI010000018">
    <property type="protein sequence ID" value="KAF7341515.1"/>
    <property type="molecule type" value="Genomic_DNA"/>
</dbReference>
<feature type="transmembrane region" description="Helical" evidence="1">
    <location>
        <begin position="86"/>
        <end position="108"/>
    </location>
</feature>
<feature type="transmembrane region" description="Helical" evidence="1">
    <location>
        <begin position="12"/>
        <end position="37"/>
    </location>
</feature>
<dbReference type="PANTHER" id="PTHR40465:SF1">
    <property type="entry name" value="DUF6534 DOMAIN-CONTAINING PROTEIN"/>
    <property type="match status" value="1"/>
</dbReference>
<feature type="transmembrane region" description="Helical" evidence="1">
    <location>
        <begin position="120"/>
        <end position="142"/>
    </location>
</feature>
<evidence type="ECO:0000313" key="3">
    <source>
        <dbReference type="EMBL" id="KAF7341515.1"/>
    </source>
</evidence>
<protein>
    <recommendedName>
        <fullName evidence="2">DUF6534 domain-containing protein</fullName>
    </recommendedName>
</protein>
<dbReference type="Pfam" id="PF20152">
    <property type="entry name" value="DUF6534"/>
    <property type="match status" value="1"/>
</dbReference>
<organism evidence="3 4">
    <name type="scientific">Mycena venus</name>
    <dbReference type="NCBI Taxonomy" id="2733690"/>
    <lineage>
        <taxon>Eukaryota</taxon>
        <taxon>Fungi</taxon>
        <taxon>Dikarya</taxon>
        <taxon>Basidiomycota</taxon>
        <taxon>Agaricomycotina</taxon>
        <taxon>Agaricomycetes</taxon>
        <taxon>Agaricomycetidae</taxon>
        <taxon>Agaricales</taxon>
        <taxon>Marasmiineae</taxon>
        <taxon>Mycenaceae</taxon>
        <taxon>Mycena</taxon>
    </lineage>
</organism>
<feature type="transmembrane region" description="Helical" evidence="1">
    <location>
        <begin position="203"/>
        <end position="225"/>
    </location>
</feature>
<dbReference type="PANTHER" id="PTHR40465">
    <property type="entry name" value="CHROMOSOME 1, WHOLE GENOME SHOTGUN SEQUENCE"/>
    <property type="match status" value="1"/>
</dbReference>
<evidence type="ECO:0000256" key="1">
    <source>
        <dbReference type="SAM" id="Phobius"/>
    </source>
</evidence>
<accession>A0A8H7CL08</accession>
<keyword evidence="4" id="KW-1185">Reference proteome</keyword>
<keyword evidence="1" id="KW-1133">Transmembrane helix</keyword>
<dbReference type="AlphaFoldDB" id="A0A8H7CL08"/>
<feature type="transmembrane region" description="Helical" evidence="1">
    <location>
        <begin position="49"/>
        <end position="74"/>
    </location>
</feature>
<comment type="caution">
    <text evidence="3">The sequence shown here is derived from an EMBL/GenBank/DDBJ whole genome shotgun (WGS) entry which is preliminary data.</text>
</comment>